<keyword evidence="3" id="KW-1185">Reference proteome</keyword>
<dbReference type="Gene3D" id="1.10.285.20">
    <property type="entry name" value="Uncharacterised protein PF01937, DUF89, domain 2"/>
    <property type="match status" value="1"/>
</dbReference>
<dbReference type="STRING" id="1838285.SCAL_000239"/>
<protein>
    <submittedName>
        <fullName evidence="2">Uncharacterized conserved protein UCP006593</fullName>
    </submittedName>
</protein>
<dbReference type="EMBL" id="LYOS01000001">
    <property type="protein sequence ID" value="OFV68563.1"/>
    <property type="molecule type" value="Genomic_DNA"/>
</dbReference>
<feature type="domain" description="Damage-control phosphatase ARMT1-like metal-binding" evidence="1">
    <location>
        <begin position="6"/>
        <end position="280"/>
    </location>
</feature>
<organism evidence="2 3">
    <name type="scientific">Candidatus Syntropharchaeum caldarium</name>
    <dbReference type="NCBI Taxonomy" id="1838285"/>
    <lineage>
        <taxon>Archaea</taxon>
        <taxon>Methanobacteriati</taxon>
        <taxon>Methanobacteriota</taxon>
        <taxon>Stenosarchaea group</taxon>
        <taxon>Methanomicrobia</taxon>
        <taxon>Methanosarcinales</taxon>
        <taxon>ANME-2 cluster</taxon>
        <taxon>Candidatus Syntropharchaeum</taxon>
    </lineage>
</organism>
<dbReference type="SUPFAM" id="SSF111321">
    <property type="entry name" value="AF1104-like"/>
    <property type="match status" value="1"/>
</dbReference>
<reference evidence="2" key="1">
    <citation type="submission" date="2016-05" db="EMBL/GenBank/DDBJ databases">
        <title>Microbial consortia oxidize butane by reversing methanogenesis.</title>
        <authorList>
            <person name="Laso-Perez R."/>
            <person name="Richter M."/>
            <person name="Wegener G."/>
            <person name="Musat F."/>
        </authorList>
    </citation>
    <scope>NUCLEOTIDE SEQUENCE [LARGE SCALE GENOMIC DNA]</scope>
    <source>
        <strain evidence="2">BOX2</strain>
    </source>
</reference>
<dbReference type="InterPro" id="IPR002791">
    <property type="entry name" value="ARMT1-like_metal-bd"/>
</dbReference>
<dbReference type="InterPro" id="IPR014444">
    <property type="entry name" value="PH1575-like"/>
</dbReference>
<evidence type="ECO:0000259" key="1">
    <source>
        <dbReference type="Pfam" id="PF01937"/>
    </source>
</evidence>
<dbReference type="Proteomes" id="UP000186940">
    <property type="component" value="Unassembled WGS sequence"/>
</dbReference>
<dbReference type="PIRSF" id="PIRSF006593">
    <property type="entry name" value="UCP006593"/>
    <property type="match status" value="1"/>
</dbReference>
<evidence type="ECO:0000313" key="3">
    <source>
        <dbReference type="Proteomes" id="UP000186940"/>
    </source>
</evidence>
<dbReference type="Pfam" id="PF01937">
    <property type="entry name" value="ARMT1-like_dom"/>
    <property type="match status" value="1"/>
</dbReference>
<dbReference type="AlphaFoldDB" id="A0A1F2PBE0"/>
<gene>
    <name evidence="2" type="ORF">SCAL_000239</name>
</gene>
<dbReference type="Gene3D" id="1.10.8.380">
    <property type="entry name" value="Uncharacterised protein PF01937, DUF89, domain 1"/>
    <property type="match status" value="1"/>
</dbReference>
<accession>A0A1F2PBE0</accession>
<dbReference type="InterPro" id="IPR036075">
    <property type="entry name" value="ARMT-1-like_metal-bd_sf"/>
</dbReference>
<evidence type="ECO:0000313" key="2">
    <source>
        <dbReference type="EMBL" id="OFV68563.1"/>
    </source>
</evidence>
<proteinExistence type="predicted"/>
<dbReference type="Gene3D" id="3.40.50.10880">
    <property type="entry name" value="Uncharacterised protein PF01937, DUF89, domain 3"/>
    <property type="match status" value="1"/>
</dbReference>
<dbReference type="PATRIC" id="fig|1838285.3.peg.242"/>
<sequence>MKSYIECVPCFLDQAVRCAQIVTTDDHLREEIIKRVLLKLSEVGTTRSPPEVAPLIYRVIEDLTGCDDPYIELKRRSNRIAKKMYPKFKRIVEGGDNQLEAATRLAIAGNIIDFGAASSFDVNGTIKRVMEADFKDGELERFLERLESSKKVLYIADNAGEIFFDRLLVEELSKLDGIKLKFAVKERPILNDAMLEDAEFAGMDAFAEVITTGAGSPGEGLRYCSDAFVDEFRSSDLVISKGQGNFESIAGHIHDEHVFFLFVVKCSVIARITGKEVGEIVLQNGRGVNYD</sequence>
<name>A0A1F2PBE0_9EURY</name>
<comment type="caution">
    <text evidence="2">The sequence shown here is derived from an EMBL/GenBank/DDBJ whole genome shotgun (WGS) entry which is preliminary data.</text>
</comment>